<feature type="compositionally biased region" description="Low complexity" evidence="1">
    <location>
        <begin position="18"/>
        <end position="35"/>
    </location>
</feature>
<protein>
    <submittedName>
        <fullName evidence="2">Uncharacterized protein</fullName>
    </submittedName>
</protein>
<gene>
    <name evidence="2" type="ORF">PG996_014033</name>
</gene>
<dbReference type="EMBL" id="JAQQWM010000009">
    <property type="protein sequence ID" value="KAK8045969.1"/>
    <property type="molecule type" value="Genomic_DNA"/>
</dbReference>
<accession>A0ABR1TH73</accession>
<reference evidence="2 3" key="1">
    <citation type="submission" date="2023-01" db="EMBL/GenBank/DDBJ databases">
        <title>Analysis of 21 Apiospora genomes using comparative genomics revels a genus with tremendous synthesis potential of carbohydrate active enzymes and secondary metabolites.</title>
        <authorList>
            <person name="Sorensen T."/>
        </authorList>
    </citation>
    <scope>NUCLEOTIDE SEQUENCE [LARGE SCALE GENOMIC DNA]</scope>
    <source>
        <strain evidence="2 3">CBS 83171</strain>
    </source>
</reference>
<sequence length="269" mass="30018">MSQTPNNPQQGPPPAVPDVPESSSSLSESDDSGSSPREHVFVEPPVPVGPVSLANVPVPPPDRLIQFPGDRYAPELMYARPDPGPFRLIEGDDRYLFTQALCTCTGIAVSGVYPPLEPNSPPGIRYNRFLMHTLESQWEADYGLLEGQVREAMNIGLHDLQIHVVAAHPDSYVDQEQYGQKDADDSYEAQRGLMAKLRALLGPGTDYAARIHWYPYKYDDLMDAGIALYSNREVLVNQEGYKCRWELEEKQWLDPAVSKVPLPTTPRED</sequence>
<evidence type="ECO:0000313" key="3">
    <source>
        <dbReference type="Proteomes" id="UP001446871"/>
    </source>
</evidence>
<dbReference type="Proteomes" id="UP001446871">
    <property type="component" value="Unassembled WGS sequence"/>
</dbReference>
<evidence type="ECO:0000256" key="1">
    <source>
        <dbReference type="SAM" id="MobiDB-lite"/>
    </source>
</evidence>
<evidence type="ECO:0000313" key="2">
    <source>
        <dbReference type="EMBL" id="KAK8045969.1"/>
    </source>
</evidence>
<name>A0ABR1TH73_9PEZI</name>
<comment type="caution">
    <text evidence="2">The sequence shown here is derived from an EMBL/GenBank/DDBJ whole genome shotgun (WGS) entry which is preliminary data.</text>
</comment>
<proteinExistence type="predicted"/>
<feature type="region of interest" description="Disordered" evidence="1">
    <location>
        <begin position="1"/>
        <end position="46"/>
    </location>
</feature>
<organism evidence="2 3">
    <name type="scientific">Apiospora saccharicola</name>
    <dbReference type="NCBI Taxonomy" id="335842"/>
    <lineage>
        <taxon>Eukaryota</taxon>
        <taxon>Fungi</taxon>
        <taxon>Dikarya</taxon>
        <taxon>Ascomycota</taxon>
        <taxon>Pezizomycotina</taxon>
        <taxon>Sordariomycetes</taxon>
        <taxon>Xylariomycetidae</taxon>
        <taxon>Amphisphaeriales</taxon>
        <taxon>Apiosporaceae</taxon>
        <taxon>Apiospora</taxon>
    </lineage>
</organism>
<keyword evidence="3" id="KW-1185">Reference proteome</keyword>